<keyword evidence="2 7" id="KW-0812">Transmembrane</keyword>
<dbReference type="Pfam" id="PF07690">
    <property type="entry name" value="MFS_1"/>
    <property type="match status" value="1"/>
</dbReference>
<dbReference type="SUPFAM" id="SSF103473">
    <property type="entry name" value="MFS general substrate transporter"/>
    <property type="match status" value="1"/>
</dbReference>
<feature type="transmembrane region" description="Helical" evidence="7">
    <location>
        <begin position="138"/>
        <end position="155"/>
    </location>
</feature>
<feature type="transmembrane region" description="Helical" evidence="7">
    <location>
        <begin position="194"/>
        <end position="215"/>
    </location>
</feature>
<dbReference type="PANTHER" id="PTHR23501">
    <property type="entry name" value="MAJOR FACILITATOR SUPERFAMILY"/>
    <property type="match status" value="1"/>
</dbReference>
<sequence length="260" mass="28349">MGVLDRIRGRSSEPTDNPGGLDETAHTDKGADQGGVLNSAPSSSDLSLEEKNEKEIIENPTNITADAPTVYITYAWIWVCFFMLALQQSILNNVTFYAYSDFAQAPQIATAQILASIIGGVLKLPIAKILNLWGRAEGFLISIGVYLLGMVIIASCKGPDGYAAGYVLYWIGYYAIYFIMDVFVADTSGLRNRAFAFAFVSTPFICTAFTGPLAAQSFIKNASWRWAVGAFLHHHDLCLCPPGYRLQVLPDQGREDGPVC</sequence>
<organism evidence="8 9">
    <name type="scientific">Fusarium oligoseptatum</name>
    <dbReference type="NCBI Taxonomy" id="2604345"/>
    <lineage>
        <taxon>Eukaryota</taxon>
        <taxon>Fungi</taxon>
        <taxon>Dikarya</taxon>
        <taxon>Ascomycota</taxon>
        <taxon>Pezizomycotina</taxon>
        <taxon>Sordariomycetes</taxon>
        <taxon>Hypocreomycetidae</taxon>
        <taxon>Hypocreales</taxon>
        <taxon>Nectriaceae</taxon>
        <taxon>Fusarium</taxon>
        <taxon>Fusarium solani species complex</taxon>
    </lineage>
</organism>
<evidence type="ECO:0000256" key="1">
    <source>
        <dbReference type="ARBA" id="ARBA00004141"/>
    </source>
</evidence>
<evidence type="ECO:0000256" key="4">
    <source>
        <dbReference type="ARBA" id="ARBA00023136"/>
    </source>
</evidence>
<dbReference type="InterPro" id="IPR011701">
    <property type="entry name" value="MFS"/>
</dbReference>
<keyword evidence="9" id="KW-1185">Reference proteome</keyword>
<evidence type="ECO:0000256" key="5">
    <source>
        <dbReference type="ARBA" id="ARBA00023180"/>
    </source>
</evidence>
<evidence type="ECO:0000313" key="9">
    <source>
        <dbReference type="Proteomes" id="UP000287144"/>
    </source>
</evidence>
<keyword evidence="4 7" id="KW-0472">Membrane</keyword>
<feature type="compositionally biased region" description="Basic and acidic residues" evidence="6">
    <location>
        <begin position="1"/>
        <end position="13"/>
    </location>
</feature>
<name>A0A428S4E9_9HYPO</name>
<dbReference type="EMBL" id="NKCK01000341">
    <property type="protein sequence ID" value="RSL84698.1"/>
    <property type="molecule type" value="Genomic_DNA"/>
</dbReference>
<keyword evidence="5" id="KW-0325">Glycoprotein</keyword>
<comment type="caution">
    <text evidence="8">The sequence shown here is derived from an EMBL/GenBank/DDBJ whole genome shotgun (WGS) entry which is preliminary data.</text>
</comment>
<dbReference type="PANTHER" id="PTHR23501:SF107">
    <property type="entry name" value="TRANSPORTER, PUTATIVE (AFU_ORTHOLOGUE AFUA_7G04730)-RELATED"/>
    <property type="match status" value="1"/>
</dbReference>
<gene>
    <name evidence="8" type="ORF">CEP52_016363</name>
</gene>
<keyword evidence="3 7" id="KW-1133">Transmembrane helix</keyword>
<proteinExistence type="predicted"/>
<accession>A0A428S4E9</accession>
<evidence type="ECO:0000313" key="8">
    <source>
        <dbReference type="EMBL" id="RSL84698.1"/>
    </source>
</evidence>
<dbReference type="Gene3D" id="1.20.1250.20">
    <property type="entry name" value="MFS general substrate transporter like domains"/>
    <property type="match status" value="1"/>
</dbReference>
<evidence type="ECO:0000256" key="3">
    <source>
        <dbReference type="ARBA" id="ARBA00022989"/>
    </source>
</evidence>
<feature type="transmembrane region" description="Helical" evidence="7">
    <location>
        <begin position="107"/>
        <end position="126"/>
    </location>
</feature>
<comment type="subcellular location">
    <subcellularLocation>
        <location evidence="1">Membrane</location>
        <topology evidence="1">Multi-pass membrane protein</topology>
    </subcellularLocation>
</comment>
<evidence type="ECO:0000256" key="6">
    <source>
        <dbReference type="SAM" id="MobiDB-lite"/>
    </source>
</evidence>
<feature type="transmembrane region" description="Helical" evidence="7">
    <location>
        <begin position="69"/>
        <end position="87"/>
    </location>
</feature>
<dbReference type="GO" id="GO:0005886">
    <property type="term" value="C:plasma membrane"/>
    <property type="evidence" value="ECO:0007669"/>
    <property type="project" value="TreeGrafter"/>
</dbReference>
<evidence type="ECO:0000256" key="2">
    <source>
        <dbReference type="ARBA" id="ARBA00022692"/>
    </source>
</evidence>
<dbReference type="GO" id="GO:0022857">
    <property type="term" value="F:transmembrane transporter activity"/>
    <property type="evidence" value="ECO:0007669"/>
    <property type="project" value="InterPro"/>
</dbReference>
<evidence type="ECO:0000256" key="7">
    <source>
        <dbReference type="SAM" id="Phobius"/>
    </source>
</evidence>
<feature type="transmembrane region" description="Helical" evidence="7">
    <location>
        <begin position="167"/>
        <end position="185"/>
    </location>
</feature>
<dbReference type="Proteomes" id="UP000287144">
    <property type="component" value="Unassembled WGS sequence"/>
</dbReference>
<dbReference type="InterPro" id="IPR036259">
    <property type="entry name" value="MFS_trans_sf"/>
</dbReference>
<protein>
    <submittedName>
        <fullName evidence="8">Uncharacterized protein</fullName>
    </submittedName>
</protein>
<dbReference type="AlphaFoldDB" id="A0A428S4E9"/>
<reference evidence="8 9" key="1">
    <citation type="submission" date="2017-06" db="EMBL/GenBank/DDBJ databases">
        <title>Comparative genomic analysis of Ambrosia Fusariam Clade fungi.</title>
        <authorList>
            <person name="Stajich J.E."/>
            <person name="Carrillo J."/>
            <person name="Kijimoto T."/>
            <person name="Eskalen A."/>
            <person name="O'Donnell K."/>
            <person name="Kasson M."/>
        </authorList>
    </citation>
    <scope>NUCLEOTIDE SEQUENCE [LARGE SCALE GENOMIC DNA]</scope>
    <source>
        <strain evidence="8 9">NRRL62579</strain>
    </source>
</reference>
<feature type="region of interest" description="Disordered" evidence="6">
    <location>
        <begin position="1"/>
        <end position="47"/>
    </location>
</feature>